<keyword evidence="8 11" id="KW-0547">Nucleotide-binding</keyword>
<dbReference type="SUPFAM" id="SSF53748">
    <property type="entry name" value="Phosphoglycerate kinase"/>
    <property type="match status" value="1"/>
</dbReference>
<evidence type="ECO:0000256" key="6">
    <source>
        <dbReference type="ARBA" id="ARBA00016471"/>
    </source>
</evidence>
<organism evidence="15 16">
    <name type="scientific">Persicimonas caeni</name>
    <dbReference type="NCBI Taxonomy" id="2292766"/>
    <lineage>
        <taxon>Bacteria</taxon>
        <taxon>Deltaproteobacteria</taxon>
        <taxon>Bradymonadales</taxon>
        <taxon>Bradymonadaceae</taxon>
        <taxon>Persicimonas</taxon>
    </lineage>
</organism>
<evidence type="ECO:0000256" key="7">
    <source>
        <dbReference type="ARBA" id="ARBA00022679"/>
    </source>
</evidence>
<evidence type="ECO:0000256" key="8">
    <source>
        <dbReference type="ARBA" id="ARBA00022741"/>
    </source>
</evidence>
<comment type="pathway">
    <text evidence="2 11">Carbohydrate degradation; glycolysis; pyruvate from D-glyceraldehyde 3-phosphate: step 2/5.</text>
</comment>
<dbReference type="RefSeq" id="WP_141198212.1">
    <property type="nucleotide sequence ID" value="NZ_CP041186.1"/>
</dbReference>
<evidence type="ECO:0000256" key="3">
    <source>
        <dbReference type="ARBA" id="ARBA00008982"/>
    </source>
</evidence>
<dbReference type="InterPro" id="IPR015911">
    <property type="entry name" value="Phosphoglycerate_kinase_CS"/>
</dbReference>
<evidence type="ECO:0000256" key="2">
    <source>
        <dbReference type="ARBA" id="ARBA00004838"/>
    </source>
</evidence>
<dbReference type="Proteomes" id="UP000315995">
    <property type="component" value="Chromosome"/>
</dbReference>
<reference evidence="15 16" key="1">
    <citation type="submission" date="2019-06" db="EMBL/GenBank/DDBJ databases">
        <title>Persicimonas caeni gen. nov., sp. nov., a predatory bacterium isolated from solar saltern.</title>
        <authorList>
            <person name="Wang S."/>
        </authorList>
    </citation>
    <scope>NUCLEOTIDE SEQUENCE [LARGE SCALE GENOMIC DNA]</scope>
    <source>
        <strain evidence="15 16">YN101</strain>
    </source>
</reference>
<dbReference type="OrthoDB" id="9808460at2"/>
<dbReference type="Gene3D" id="3.40.50.1260">
    <property type="entry name" value="Phosphoglycerate kinase, N-terminal domain"/>
    <property type="match status" value="2"/>
</dbReference>
<comment type="subunit">
    <text evidence="4 11">Monomer.</text>
</comment>
<keyword evidence="9 11" id="KW-0418">Kinase</keyword>
<evidence type="ECO:0000256" key="4">
    <source>
        <dbReference type="ARBA" id="ARBA00011245"/>
    </source>
</evidence>
<feature type="binding site" evidence="12">
    <location>
        <position position="122"/>
    </location>
    <ligand>
        <name>(2R)-3-phosphoglycerate</name>
        <dbReference type="ChEBI" id="CHEBI:58272"/>
    </ligand>
</feature>
<dbReference type="GO" id="GO:0043531">
    <property type="term" value="F:ADP binding"/>
    <property type="evidence" value="ECO:0007669"/>
    <property type="project" value="TreeGrafter"/>
</dbReference>
<evidence type="ECO:0000256" key="1">
    <source>
        <dbReference type="ARBA" id="ARBA00000642"/>
    </source>
</evidence>
<keyword evidence="16" id="KW-1185">Reference proteome</keyword>
<dbReference type="PIRSF" id="PIRSF000724">
    <property type="entry name" value="Pgk"/>
    <property type="match status" value="1"/>
</dbReference>
<feature type="binding site" evidence="11">
    <location>
        <position position="155"/>
    </location>
    <ligand>
        <name>substrate</name>
    </ligand>
</feature>
<dbReference type="GO" id="GO:0005524">
    <property type="term" value="F:ATP binding"/>
    <property type="evidence" value="ECO:0007669"/>
    <property type="project" value="UniProtKB-KW"/>
</dbReference>
<dbReference type="AlphaFoldDB" id="A0A4Y6PTT4"/>
<dbReference type="PANTHER" id="PTHR11406:SF23">
    <property type="entry name" value="PHOSPHOGLYCERATE KINASE 1, CHLOROPLASTIC-RELATED"/>
    <property type="match status" value="1"/>
</dbReference>
<comment type="caution">
    <text evidence="11">Lacks conserved residue(s) required for the propagation of feature annotation.</text>
</comment>
<dbReference type="InterPro" id="IPR015824">
    <property type="entry name" value="Phosphoglycerate_kinase_N"/>
</dbReference>
<feature type="binding site" evidence="12">
    <location>
        <position position="155"/>
    </location>
    <ligand>
        <name>(2R)-3-phosphoglycerate</name>
        <dbReference type="ChEBI" id="CHEBI:58272"/>
    </ligand>
</feature>
<evidence type="ECO:0000256" key="10">
    <source>
        <dbReference type="ARBA" id="ARBA00022840"/>
    </source>
</evidence>
<dbReference type="PRINTS" id="PR00477">
    <property type="entry name" value="PHGLYCKINASE"/>
</dbReference>
<evidence type="ECO:0000256" key="9">
    <source>
        <dbReference type="ARBA" id="ARBA00022777"/>
    </source>
</evidence>
<comment type="catalytic activity">
    <reaction evidence="1 11 14">
        <text>(2R)-3-phosphoglycerate + ATP = (2R)-3-phospho-glyceroyl phosphate + ADP</text>
        <dbReference type="Rhea" id="RHEA:14801"/>
        <dbReference type="ChEBI" id="CHEBI:30616"/>
        <dbReference type="ChEBI" id="CHEBI:57604"/>
        <dbReference type="ChEBI" id="CHEBI:58272"/>
        <dbReference type="ChEBI" id="CHEBI:456216"/>
        <dbReference type="EC" id="2.7.2.3"/>
    </reaction>
</comment>
<evidence type="ECO:0000313" key="16">
    <source>
        <dbReference type="Proteomes" id="UP000315995"/>
    </source>
</evidence>
<evidence type="ECO:0000256" key="14">
    <source>
        <dbReference type="RuleBase" id="RU000532"/>
    </source>
</evidence>
<proteinExistence type="inferred from homology"/>
<keyword evidence="11" id="KW-0963">Cytoplasm</keyword>
<evidence type="ECO:0000313" key="15">
    <source>
        <dbReference type="EMBL" id="QDG51732.1"/>
    </source>
</evidence>
<evidence type="ECO:0000256" key="13">
    <source>
        <dbReference type="PIRSR" id="PIRSR000724-2"/>
    </source>
</evidence>
<feature type="binding site" evidence="11 12">
    <location>
        <begin position="24"/>
        <end position="26"/>
    </location>
    <ligand>
        <name>substrate</name>
    </ligand>
</feature>
<accession>A0A4Y6PTT4</accession>
<dbReference type="PANTHER" id="PTHR11406">
    <property type="entry name" value="PHOSPHOGLYCERATE KINASE"/>
    <property type="match status" value="1"/>
</dbReference>
<dbReference type="GO" id="GO:0006096">
    <property type="term" value="P:glycolytic process"/>
    <property type="evidence" value="ECO:0007669"/>
    <property type="project" value="UniProtKB-UniRule"/>
</dbReference>
<dbReference type="Pfam" id="PF00162">
    <property type="entry name" value="PGK"/>
    <property type="match status" value="1"/>
</dbReference>
<comment type="subcellular location">
    <subcellularLocation>
        <location evidence="11">Cytoplasm</location>
    </subcellularLocation>
</comment>
<dbReference type="HAMAP" id="MF_00145">
    <property type="entry name" value="Phosphoglyc_kinase"/>
    <property type="match status" value="1"/>
</dbReference>
<evidence type="ECO:0000256" key="11">
    <source>
        <dbReference type="HAMAP-Rule" id="MF_00145"/>
    </source>
</evidence>
<feature type="binding site" evidence="11">
    <location>
        <position position="40"/>
    </location>
    <ligand>
        <name>substrate</name>
    </ligand>
</feature>
<sequence length="405" mass="44047">MDTTGIKFIDQLELEDKRVFIRVDFNVPLDDDGNVTDDTRIRAALPTIEHAMKAGAKVILASHLGRPKGKPDEKLSLEPVGDELAGWLDVEVVMPEEQTGEFVQRLIENMRKGQVMLLENLRFNPGEKGGDAEFAKGLAELADVYVNDAFGTSHRKHASMYHMVKHFDRNSKGAGFLIKTELDKINELIDRKRKNYTAIMGGAKVSDKLGVLDTMVEKVNNVLIGGAMAYTFLKAKGIDVGSSRVENDYIRQAEAIMRKADARGVNFHLPVDHVVADSIDAAEEDVETTERQSIPKGKAAFDIGPKTIDNYETTIDNSATIFWNGPMGVFERDVFAKGTMAVAHAIAESGAFSVIGGGDSAAAVNKAGVETKITHISTGGGASLQMVEGQPLPGIEALRANYPFE</sequence>
<feature type="binding site" evidence="11 13">
    <location>
        <position position="331"/>
    </location>
    <ligand>
        <name>ATP</name>
        <dbReference type="ChEBI" id="CHEBI:30616"/>
    </ligand>
</feature>
<dbReference type="PROSITE" id="PS00111">
    <property type="entry name" value="PGLYCERATE_KINASE"/>
    <property type="match status" value="1"/>
</dbReference>
<feature type="binding site" evidence="11">
    <location>
        <position position="122"/>
    </location>
    <ligand>
        <name>substrate</name>
    </ligand>
</feature>
<keyword evidence="10 11" id="KW-0067">ATP-binding</keyword>
<dbReference type="EC" id="2.7.2.3" evidence="5 11"/>
<evidence type="ECO:0000256" key="5">
    <source>
        <dbReference type="ARBA" id="ARBA00013061"/>
    </source>
</evidence>
<feature type="binding site" evidence="12">
    <location>
        <position position="40"/>
    </location>
    <ligand>
        <name>(2R)-3-phosphoglycerate</name>
        <dbReference type="ChEBI" id="CHEBI:58272"/>
    </ligand>
</feature>
<dbReference type="GO" id="GO:0006094">
    <property type="term" value="P:gluconeogenesis"/>
    <property type="evidence" value="ECO:0007669"/>
    <property type="project" value="TreeGrafter"/>
</dbReference>
<protein>
    <recommendedName>
        <fullName evidence="6 11">Phosphoglycerate kinase</fullName>
        <ecNumber evidence="5 11">2.7.2.3</ecNumber>
    </recommendedName>
</protein>
<dbReference type="InterPro" id="IPR001576">
    <property type="entry name" value="Phosphoglycerate_kinase"/>
</dbReference>
<evidence type="ECO:0000256" key="12">
    <source>
        <dbReference type="PIRSR" id="PIRSR000724-1"/>
    </source>
</evidence>
<dbReference type="InterPro" id="IPR036043">
    <property type="entry name" value="Phosphoglycerate_kinase_sf"/>
</dbReference>
<dbReference type="FunFam" id="3.40.50.1260:FF:000006">
    <property type="entry name" value="Phosphoglycerate kinase"/>
    <property type="match status" value="1"/>
</dbReference>
<dbReference type="GO" id="GO:0005829">
    <property type="term" value="C:cytosol"/>
    <property type="evidence" value="ECO:0007669"/>
    <property type="project" value="UniProtKB-ARBA"/>
</dbReference>
<name>A0A4Y6PTT4_PERCE</name>
<feature type="binding site" evidence="11 13">
    <location>
        <position position="208"/>
    </location>
    <ligand>
        <name>ATP</name>
        <dbReference type="ChEBI" id="CHEBI:30616"/>
    </ligand>
</feature>
<feature type="binding site" evidence="11 13">
    <location>
        <begin position="357"/>
        <end position="360"/>
    </location>
    <ligand>
        <name>ATP</name>
        <dbReference type="ChEBI" id="CHEBI:30616"/>
    </ligand>
</feature>
<dbReference type="EMBL" id="CP041186">
    <property type="protein sequence ID" value="QDG51732.1"/>
    <property type="molecule type" value="Genomic_DNA"/>
</dbReference>
<feature type="binding site" evidence="11 12">
    <location>
        <begin position="63"/>
        <end position="66"/>
    </location>
    <ligand>
        <name>substrate</name>
    </ligand>
</feature>
<accession>A0A5B8Y9D1</accession>
<dbReference type="GO" id="GO:0004618">
    <property type="term" value="F:phosphoglycerate kinase activity"/>
    <property type="evidence" value="ECO:0007669"/>
    <property type="project" value="UniProtKB-UniRule"/>
</dbReference>
<keyword evidence="7 11" id="KW-0808">Transferase</keyword>
<dbReference type="FunFam" id="3.40.50.1260:FF:000003">
    <property type="entry name" value="Phosphoglycerate kinase"/>
    <property type="match status" value="1"/>
</dbReference>
<dbReference type="UniPathway" id="UPA00109">
    <property type="reaction ID" value="UER00185"/>
</dbReference>
<gene>
    <name evidence="11" type="primary">pgk</name>
    <name evidence="15" type="ORF">FIV42_13535</name>
</gene>
<comment type="similarity">
    <text evidence="3 11 14">Belongs to the phosphoglycerate kinase family.</text>
</comment>
<keyword evidence="11" id="KW-0324">Glycolysis</keyword>